<dbReference type="EMBL" id="BDGG01000052">
    <property type="protein sequence ID" value="GAV09907.1"/>
    <property type="molecule type" value="Genomic_DNA"/>
</dbReference>
<evidence type="ECO:0000256" key="1">
    <source>
        <dbReference type="SAM" id="MobiDB-lite"/>
    </source>
</evidence>
<dbReference type="Proteomes" id="UP000186922">
    <property type="component" value="Unassembled WGS sequence"/>
</dbReference>
<organism evidence="2 3">
    <name type="scientific">Ramazzottius varieornatus</name>
    <name type="common">Water bear</name>
    <name type="synonym">Tardigrade</name>
    <dbReference type="NCBI Taxonomy" id="947166"/>
    <lineage>
        <taxon>Eukaryota</taxon>
        <taxon>Metazoa</taxon>
        <taxon>Ecdysozoa</taxon>
        <taxon>Tardigrada</taxon>
        <taxon>Eutardigrada</taxon>
        <taxon>Parachela</taxon>
        <taxon>Hypsibioidea</taxon>
        <taxon>Ramazzottiidae</taxon>
        <taxon>Ramazzottius</taxon>
    </lineage>
</organism>
<evidence type="ECO:0000313" key="3">
    <source>
        <dbReference type="Proteomes" id="UP000186922"/>
    </source>
</evidence>
<proteinExistence type="predicted"/>
<sequence>MAARRRTRNNSVEEEDAELPEEASKTTGRSTRKRTVKDMAESEEDPEKQRLQKAHSKHYIVIMFVDQRCMMLNMAGQKAGQKWKLDDRAVYGDNLQVGDFIIVQHPFKMDQFQQWSRAEIRMVTSVRKSADGLVKQLEERAIGRSRKKACEQLSPSHQEKEQSFVNGLFADLDGPKSTPDREPSPENYLPEESQQLDLPMTQDNDSSLGEENSAMARQSIPDQAIIPTPLSSCSTGQGRDRHREASPASRFTCNGGQWKFDPFTGRRLTRTDPHYPHDITSVFFAAKESYDVFVNGSPSRSSRHQKNHRVPGLTGATAPKTTDEMHLVADLLPDPAIRRNADVRARESSGAMKMMKKLKVIGSLQYMVRSTFCLYLTSVPAVFSQARRNPRSLSLLMR</sequence>
<feature type="region of interest" description="Disordered" evidence="1">
    <location>
        <begin position="1"/>
        <end position="52"/>
    </location>
</feature>
<feature type="region of interest" description="Disordered" evidence="1">
    <location>
        <begin position="169"/>
        <end position="250"/>
    </location>
</feature>
<feature type="region of interest" description="Disordered" evidence="1">
    <location>
        <begin position="296"/>
        <end position="318"/>
    </location>
</feature>
<name>A0A1D1W973_RAMVA</name>
<dbReference type="AlphaFoldDB" id="A0A1D1W973"/>
<comment type="caution">
    <text evidence="2">The sequence shown here is derived from an EMBL/GenBank/DDBJ whole genome shotgun (WGS) entry which is preliminary data.</text>
</comment>
<reference evidence="2 3" key="1">
    <citation type="journal article" date="2016" name="Nat. Commun.">
        <title>Extremotolerant tardigrade genome and improved radiotolerance of human cultured cells by tardigrade-unique protein.</title>
        <authorList>
            <person name="Hashimoto T."/>
            <person name="Horikawa D.D."/>
            <person name="Saito Y."/>
            <person name="Kuwahara H."/>
            <person name="Kozuka-Hata H."/>
            <person name="Shin-I T."/>
            <person name="Minakuchi Y."/>
            <person name="Ohishi K."/>
            <person name="Motoyama A."/>
            <person name="Aizu T."/>
            <person name="Enomoto A."/>
            <person name="Kondo K."/>
            <person name="Tanaka S."/>
            <person name="Hara Y."/>
            <person name="Koshikawa S."/>
            <person name="Sagara H."/>
            <person name="Miura T."/>
            <person name="Yokobori S."/>
            <person name="Miyagawa K."/>
            <person name="Suzuki Y."/>
            <person name="Kubo T."/>
            <person name="Oyama M."/>
            <person name="Kohara Y."/>
            <person name="Fujiyama A."/>
            <person name="Arakawa K."/>
            <person name="Katayama T."/>
            <person name="Toyoda A."/>
            <person name="Kunieda T."/>
        </authorList>
    </citation>
    <scope>NUCLEOTIDE SEQUENCE [LARGE SCALE GENOMIC DNA]</scope>
    <source>
        <strain evidence="2 3">YOKOZUNA-1</strain>
    </source>
</reference>
<gene>
    <name evidence="2" type="primary">RvY_19375-1</name>
    <name evidence="2" type="synonym">RvY_19375.1</name>
    <name evidence="2" type="ORF">RvY_19375</name>
</gene>
<feature type="compositionally biased region" description="Polar residues" evidence="1">
    <location>
        <begin position="192"/>
        <end position="210"/>
    </location>
</feature>
<accession>A0A1D1W973</accession>
<feature type="compositionally biased region" description="Acidic residues" evidence="1">
    <location>
        <begin position="12"/>
        <end position="21"/>
    </location>
</feature>
<keyword evidence="3" id="KW-1185">Reference proteome</keyword>
<evidence type="ECO:0000313" key="2">
    <source>
        <dbReference type="EMBL" id="GAV09907.1"/>
    </source>
</evidence>
<protein>
    <submittedName>
        <fullName evidence="2">Uncharacterized protein</fullName>
    </submittedName>
</protein>